<dbReference type="SUPFAM" id="SSF53335">
    <property type="entry name" value="S-adenosyl-L-methionine-dependent methyltransferases"/>
    <property type="match status" value="1"/>
</dbReference>
<dbReference type="Gene3D" id="3.40.50.150">
    <property type="entry name" value="Vaccinia Virus protein VP39"/>
    <property type="match status" value="1"/>
</dbReference>
<dbReference type="PIRSF" id="PIRSF004553">
    <property type="entry name" value="CHP00095"/>
    <property type="match status" value="1"/>
</dbReference>
<dbReference type="PANTHER" id="PTHR43542:SF1">
    <property type="entry name" value="METHYLTRANSFERASE"/>
    <property type="match status" value="1"/>
</dbReference>
<dbReference type="InterPro" id="IPR029063">
    <property type="entry name" value="SAM-dependent_MTases_sf"/>
</dbReference>
<accession>A0A6J6BAQ1</accession>
<organism evidence="3">
    <name type="scientific">freshwater metagenome</name>
    <dbReference type="NCBI Taxonomy" id="449393"/>
    <lineage>
        <taxon>unclassified sequences</taxon>
        <taxon>metagenomes</taxon>
        <taxon>ecological metagenomes</taxon>
    </lineage>
</organism>
<proteinExistence type="predicted"/>
<evidence type="ECO:0000256" key="1">
    <source>
        <dbReference type="ARBA" id="ARBA00022603"/>
    </source>
</evidence>
<dbReference type="Pfam" id="PF03602">
    <property type="entry name" value="Cons_hypoth95"/>
    <property type="match status" value="1"/>
</dbReference>
<reference evidence="3" key="1">
    <citation type="submission" date="2020-05" db="EMBL/GenBank/DDBJ databases">
        <authorList>
            <person name="Chiriac C."/>
            <person name="Salcher M."/>
            <person name="Ghai R."/>
            <person name="Kavagutti S V."/>
        </authorList>
    </citation>
    <scope>NUCLEOTIDE SEQUENCE</scope>
</reference>
<dbReference type="PANTHER" id="PTHR43542">
    <property type="entry name" value="METHYLTRANSFERASE"/>
    <property type="match status" value="1"/>
</dbReference>
<keyword evidence="2" id="KW-0808">Transferase</keyword>
<dbReference type="InterPro" id="IPR004398">
    <property type="entry name" value="RNA_MeTrfase_RsmD"/>
</dbReference>
<sequence length="186" mass="19678">MTRIISGAAGGRTLTVPATGTRPTADRVREAVFSRFDALTTITGARVLDLYAGCGAVGLEAASRGASRVDLVDNSEKAVKVMSKNTALVAPAVPACSIRVHRSSVAGFVGASAETWDAVFIDPPYDMDNAALRTTMVLLLPRLSPDAVVAVERASRDPEPEWPAGYGVLAPKDYGETRVYWLDVAE</sequence>
<dbReference type="AlphaFoldDB" id="A0A6J6BAQ1"/>
<gene>
    <name evidence="3" type="ORF">UFOPK1413_00479</name>
</gene>
<evidence type="ECO:0000256" key="2">
    <source>
        <dbReference type="ARBA" id="ARBA00022679"/>
    </source>
</evidence>
<evidence type="ECO:0000313" key="3">
    <source>
        <dbReference type="EMBL" id="CAB4536101.1"/>
    </source>
</evidence>
<keyword evidence="1" id="KW-0489">Methyltransferase</keyword>
<dbReference type="GO" id="GO:0031167">
    <property type="term" value="P:rRNA methylation"/>
    <property type="evidence" value="ECO:0007669"/>
    <property type="project" value="InterPro"/>
</dbReference>
<protein>
    <submittedName>
        <fullName evidence="3">Unannotated protein</fullName>
    </submittedName>
</protein>
<dbReference type="CDD" id="cd02440">
    <property type="entry name" value="AdoMet_MTases"/>
    <property type="match status" value="1"/>
</dbReference>
<name>A0A6J6BAQ1_9ZZZZ</name>
<dbReference type="NCBIfam" id="TIGR00095">
    <property type="entry name" value="16S rRNA (guanine(966)-N(2))-methyltransferase RsmD"/>
    <property type="match status" value="1"/>
</dbReference>
<dbReference type="GO" id="GO:0008168">
    <property type="term" value="F:methyltransferase activity"/>
    <property type="evidence" value="ECO:0007669"/>
    <property type="project" value="UniProtKB-KW"/>
</dbReference>
<dbReference type="EMBL" id="CAEZSG010000056">
    <property type="protein sequence ID" value="CAB4536101.1"/>
    <property type="molecule type" value="Genomic_DNA"/>
</dbReference>